<protein>
    <submittedName>
        <fullName evidence="2">GNAT family N-acetyltransferase</fullName>
    </submittedName>
</protein>
<dbReference type="Proteomes" id="UP000477386">
    <property type="component" value="Unassembled WGS sequence"/>
</dbReference>
<keyword evidence="3" id="KW-1185">Reference proteome</keyword>
<dbReference type="InterPro" id="IPR016181">
    <property type="entry name" value="Acyl_CoA_acyltransferase"/>
</dbReference>
<dbReference type="AlphaFoldDB" id="A0A6M0ISS9"/>
<dbReference type="EMBL" id="JAAGNZ010000006">
    <property type="protein sequence ID" value="NEU70611.1"/>
    <property type="molecule type" value="Genomic_DNA"/>
</dbReference>
<evidence type="ECO:0000313" key="2">
    <source>
        <dbReference type="EMBL" id="NEU70611.1"/>
    </source>
</evidence>
<accession>A0A6M0ISS9</accession>
<sequence length="352" mass="39943">MPNSQPEVEIYRNGELIITAGRTIDPAAIDLLKRTIYGTKGIRYQHTNQETKIHDLAKPLFFHLRQAGQLIGTYCLDERTLDMGSVETTGFYGRYLAVDEAHSGNGYGRLLKQQAVAYVEQHTSSPFLFYSFIEGKNARSIAISQKEGFQSVATLKTYFFRRYSPTQDNRFSLATAADLQQIQALLRGFYQSYRFKTFGQIGYQHQYFVLKEKGQIVAGVQANPVTWRFYQMPGVMGWILMNLVPLVSASRRFFNPARNEFAVLEGFFFQQGRPDLLPVLLESVLAHYGLHSAMCEIDQLDPLVELLLHPSMGSLSGFEKDVQTHVLVKPIGLPEQVFDTKSPVYVSCFDYA</sequence>
<dbReference type="InterPro" id="IPR000182">
    <property type="entry name" value="GNAT_dom"/>
</dbReference>
<dbReference type="SUPFAM" id="SSF55729">
    <property type="entry name" value="Acyl-CoA N-acyltransferases (Nat)"/>
    <property type="match status" value="1"/>
</dbReference>
<proteinExistence type="predicted"/>
<keyword evidence="2" id="KW-0808">Transferase</keyword>
<comment type="caution">
    <text evidence="2">The sequence shown here is derived from an EMBL/GenBank/DDBJ whole genome shotgun (WGS) entry which is preliminary data.</text>
</comment>
<reference evidence="2 3" key="1">
    <citation type="submission" date="2020-02" db="EMBL/GenBank/DDBJ databases">
        <title>Draft genome sequence of two Spirosoma agri KCTC 52727 and Spirosoma terrae KCTC 52035.</title>
        <authorList>
            <person name="Rojas J."/>
            <person name="Ambika Manirajan B."/>
            <person name="Ratering S."/>
            <person name="Suarez C."/>
            <person name="Schnell S."/>
        </authorList>
    </citation>
    <scope>NUCLEOTIDE SEQUENCE [LARGE SCALE GENOMIC DNA]</scope>
    <source>
        <strain evidence="2 3">KCTC 52727</strain>
    </source>
</reference>
<organism evidence="2 3">
    <name type="scientific">Spirosoma agri</name>
    <dbReference type="NCBI Taxonomy" id="1987381"/>
    <lineage>
        <taxon>Bacteria</taxon>
        <taxon>Pseudomonadati</taxon>
        <taxon>Bacteroidota</taxon>
        <taxon>Cytophagia</taxon>
        <taxon>Cytophagales</taxon>
        <taxon>Cytophagaceae</taxon>
        <taxon>Spirosoma</taxon>
    </lineage>
</organism>
<dbReference type="Pfam" id="PF00583">
    <property type="entry name" value="Acetyltransf_1"/>
    <property type="match status" value="1"/>
</dbReference>
<evidence type="ECO:0000313" key="3">
    <source>
        <dbReference type="Proteomes" id="UP000477386"/>
    </source>
</evidence>
<gene>
    <name evidence="2" type="ORF">GK091_27345</name>
</gene>
<name>A0A6M0ISS9_9BACT</name>
<dbReference type="RefSeq" id="WP_164043923.1">
    <property type="nucleotide sequence ID" value="NZ_JAAGNZ010000006.1"/>
</dbReference>
<dbReference type="GO" id="GO:0016747">
    <property type="term" value="F:acyltransferase activity, transferring groups other than amino-acyl groups"/>
    <property type="evidence" value="ECO:0007669"/>
    <property type="project" value="InterPro"/>
</dbReference>
<dbReference type="PROSITE" id="PS51186">
    <property type="entry name" value="GNAT"/>
    <property type="match status" value="1"/>
</dbReference>
<evidence type="ECO:0000259" key="1">
    <source>
        <dbReference type="PROSITE" id="PS51186"/>
    </source>
</evidence>
<feature type="domain" description="N-acetyltransferase" evidence="1">
    <location>
        <begin position="19"/>
        <end position="170"/>
    </location>
</feature>
<dbReference type="Gene3D" id="3.40.630.30">
    <property type="match status" value="1"/>
</dbReference>